<dbReference type="InterPro" id="IPR032867">
    <property type="entry name" value="DYW_dom"/>
</dbReference>
<evidence type="ECO:0000256" key="5">
    <source>
        <dbReference type="ARBA" id="ARBA00023128"/>
    </source>
</evidence>
<evidence type="ECO:0000313" key="8">
    <source>
        <dbReference type="EMBL" id="KAJ9548430.1"/>
    </source>
</evidence>
<dbReference type="FunFam" id="1.25.40.10:FF:000501">
    <property type="entry name" value="Putative pentatricopeptide repeat-containing protein mitochondrial"/>
    <property type="match status" value="1"/>
</dbReference>
<evidence type="ECO:0000256" key="6">
    <source>
        <dbReference type="PROSITE-ProRule" id="PRU00708"/>
    </source>
</evidence>
<dbReference type="Pfam" id="PF20431">
    <property type="entry name" value="E_motif"/>
    <property type="match status" value="1"/>
</dbReference>
<dbReference type="SUPFAM" id="SSF48452">
    <property type="entry name" value="TPR-like"/>
    <property type="match status" value="1"/>
</dbReference>
<dbReference type="FunFam" id="1.25.40.10:FF:000488">
    <property type="entry name" value="Pentatricopeptide repeat-containing protein, mitochondrial"/>
    <property type="match status" value="1"/>
</dbReference>
<dbReference type="Pfam" id="PF01535">
    <property type="entry name" value="PPR"/>
    <property type="match status" value="3"/>
</dbReference>
<feature type="repeat" description="PPR" evidence="6">
    <location>
        <begin position="335"/>
        <end position="369"/>
    </location>
</feature>
<organism evidence="8 9">
    <name type="scientific">Centaurea solstitialis</name>
    <name type="common">yellow star-thistle</name>
    <dbReference type="NCBI Taxonomy" id="347529"/>
    <lineage>
        <taxon>Eukaryota</taxon>
        <taxon>Viridiplantae</taxon>
        <taxon>Streptophyta</taxon>
        <taxon>Embryophyta</taxon>
        <taxon>Tracheophyta</taxon>
        <taxon>Spermatophyta</taxon>
        <taxon>Magnoliopsida</taxon>
        <taxon>eudicotyledons</taxon>
        <taxon>Gunneridae</taxon>
        <taxon>Pentapetalae</taxon>
        <taxon>asterids</taxon>
        <taxon>campanulids</taxon>
        <taxon>Asterales</taxon>
        <taxon>Asteraceae</taxon>
        <taxon>Carduoideae</taxon>
        <taxon>Cardueae</taxon>
        <taxon>Centaureinae</taxon>
        <taxon>Centaurea</taxon>
    </lineage>
</organism>
<keyword evidence="3" id="KW-0677">Repeat</keyword>
<dbReference type="Pfam" id="PF14432">
    <property type="entry name" value="DYW_deaminase"/>
    <property type="match status" value="1"/>
</dbReference>
<evidence type="ECO:0000256" key="3">
    <source>
        <dbReference type="ARBA" id="ARBA00022737"/>
    </source>
</evidence>
<accession>A0AA38STC3</accession>
<dbReference type="InterPro" id="IPR046960">
    <property type="entry name" value="PPR_At4g14850-like_plant"/>
</dbReference>
<evidence type="ECO:0000256" key="1">
    <source>
        <dbReference type="ARBA" id="ARBA00004173"/>
    </source>
</evidence>
<evidence type="ECO:0000256" key="4">
    <source>
        <dbReference type="ARBA" id="ARBA00022946"/>
    </source>
</evidence>
<dbReference type="AlphaFoldDB" id="A0AA38STC3"/>
<dbReference type="NCBIfam" id="TIGR00756">
    <property type="entry name" value="PPR"/>
    <property type="match status" value="3"/>
</dbReference>
<feature type="repeat" description="PPR" evidence="6">
    <location>
        <begin position="234"/>
        <end position="268"/>
    </location>
</feature>
<dbReference type="Pfam" id="PF13041">
    <property type="entry name" value="PPR_2"/>
    <property type="match status" value="2"/>
</dbReference>
<dbReference type="GO" id="GO:0005739">
    <property type="term" value="C:mitochondrion"/>
    <property type="evidence" value="ECO:0007669"/>
    <property type="project" value="UniProtKB-SubCell"/>
</dbReference>
<keyword evidence="5" id="KW-0496">Mitochondrion</keyword>
<reference evidence="8" key="1">
    <citation type="submission" date="2023-03" db="EMBL/GenBank/DDBJ databases">
        <title>Chromosome-scale reference genome and RAD-based genetic map of yellow starthistle (Centaurea solstitialis) reveal putative structural variation and QTLs associated with invader traits.</title>
        <authorList>
            <person name="Reatini B."/>
            <person name="Cang F.A."/>
            <person name="Jiang Q."/>
            <person name="Mckibben M.T.W."/>
            <person name="Barker M.S."/>
            <person name="Rieseberg L.H."/>
            <person name="Dlugosch K.M."/>
        </authorList>
    </citation>
    <scope>NUCLEOTIDE SEQUENCE</scope>
    <source>
        <strain evidence="8">CAN-66</strain>
        <tissue evidence="8">Leaf</tissue>
    </source>
</reference>
<protein>
    <recommendedName>
        <fullName evidence="7">DYW domain-containing protein</fullName>
    </recommendedName>
</protein>
<dbReference type="InterPro" id="IPR046848">
    <property type="entry name" value="E_motif"/>
</dbReference>
<dbReference type="Gene3D" id="1.25.40.10">
    <property type="entry name" value="Tetratricopeptide repeat domain"/>
    <property type="match status" value="3"/>
</dbReference>
<dbReference type="InterPro" id="IPR002885">
    <property type="entry name" value="PPR_rpt"/>
</dbReference>
<comment type="similarity">
    <text evidence="2">Belongs to the PPR family. PCMP-H subfamily.</text>
</comment>
<comment type="subcellular location">
    <subcellularLocation>
        <location evidence="1">Mitochondrion</location>
    </subcellularLocation>
</comment>
<dbReference type="GO" id="GO:0008270">
    <property type="term" value="F:zinc ion binding"/>
    <property type="evidence" value="ECO:0007669"/>
    <property type="project" value="InterPro"/>
</dbReference>
<evidence type="ECO:0000259" key="7">
    <source>
        <dbReference type="Pfam" id="PF14432"/>
    </source>
</evidence>
<feature type="domain" description="DYW" evidence="7">
    <location>
        <begin position="552"/>
        <end position="633"/>
    </location>
</feature>
<dbReference type="GO" id="GO:0003723">
    <property type="term" value="F:RNA binding"/>
    <property type="evidence" value="ECO:0007669"/>
    <property type="project" value="InterPro"/>
</dbReference>
<comment type="caution">
    <text evidence="8">The sequence shown here is derived from an EMBL/GenBank/DDBJ whole genome shotgun (WGS) entry which is preliminary data.</text>
</comment>
<dbReference type="EMBL" id="JARYMX010000005">
    <property type="protein sequence ID" value="KAJ9548430.1"/>
    <property type="molecule type" value="Genomic_DNA"/>
</dbReference>
<sequence length="703" mass="79090">MRPKATLFSNVVIQHGFYSKPFQFTRQFASSLFPQQQDSPTNLQTLCSNGHLNYALTDMARLGLQMNFQAYDTLLNESIKQKSIRGGQRVHSHMIKTQYKPPLYLGTRLLVLYSKCDCLWDARQVFDEMPHRNVVSWTALISAYSKRGYASQALNLLVMMLRSGTEPNEYTFATVLTCCTGVCGLDHGKQVHNLVIKSNFESHLYVGCSLLDIYAKAGGIHEAHSVFEDLPERDVVSCTAIILGYAQLGLDEDALELFRRFQREGMASNYVTYASVLTAVSGLAAYEMGKQIHGHVLRSELPFYVVLENSLIDMYSKCGKLAYARRVFDKMSERSVISWNAMLVGCGKHGMAEEVAKLFELMRKEDKVQPDKVTFLAILSDCSHGEMEDRGLEVFDEMVSRKDGVVPDIEHYGCVVDLLGRAGRVEKAYDFIKQMPLEPNAAIWGSLLGACLVHSNVDIGEIVGHQLLEIEPENSGNYVILSNLFASRGRWDDVRNIRSLMKEKAVAKDPGKSWIEVGQTLHTFHAGDRSYPKMEEVYNKMDELSIKLKENGYSPDVSRVLYDVDDEQKEKILLGHSEKLALAFGLISSREGKPIRIMKTLRVCVDCHSFAKVVSRVYEREVFMKDKNRFHHIVGVTRYAVGAETALTVQLPYPTNINIIGESYRLEEIQQLSVVMLEQAASRVPSSAGKHRRCLATAGEPSL</sequence>
<dbReference type="PANTHER" id="PTHR47926">
    <property type="entry name" value="PENTATRICOPEPTIDE REPEAT-CONTAINING PROTEIN"/>
    <property type="match status" value="1"/>
</dbReference>
<keyword evidence="9" id="KW-1185">Reference proteome</keyword>
<dbReference type="FunFam" id="1.25.40.10:FF:000144">
    <property type="entry name" value="Pentatricopeptide repeat-containing protein, mitochondrial"/>
    <property type="match status" value="1"/>
</dbReference>
<dbReference type="GO" id="GO:0009451">
    <property type="term" value="P:RNA modification"/>
    <property type="evidence" value="ECO:0007669"/>
    <property type="project" value="InterPro"/>
</dbReference>
<proteinExistence type="inferred from homology"/>
<evidence type="ECO:0000256" key="2">
    <source>
        <dbReference type="ARBA" id="ARBA00006643"/>
    </source>
</evidence>
<name>A0AA38STC3_9ASTR</name>
<keyword evidence="4" id="KW-0809">Transit peptide</keyword>
<dbReference type="FunFam" id="1.25.40.10:FF:000366">
    <property type="entry name" value="Pentatricopeptide (PPR) repeat-containing protein"/>
    <property type="match status" value="1"/>
</dbReference>
<feature type="repeat" description="PPR" evidence="6">
    <location>
        <begin position="133"/>
        <end position="167"/>
    </location>
</feature>
<dbReference type="Proteomes" id="UP001172457">
    <property type="component" value="Chromosome 5"/>
</dbReference>
<dbReference type="PANTHER" id="PTHR47926:SF466">
    <property type="entry name" value="(WILD MALAYSIAN BANANA) HYPOTHETICAL PROTEIN"/>
    <property type="match status" value="1"/>
</dbReference>
<evidence type="ECO:0000313" key="9">
    <source>
        <dbReference type="Proteomes" id="UP001172457"/>
    </source>
</evidence>
<gene>
    <name evidence="8" type="ORF">OSB04_020973</name>
</gene>
<dbReference type="PROSITE" id="PS51375">
    <property type="entry name" value="PPR"/>
    <property type="match status" value="3"/>
</dbReference>
<dbReference type="InterPro" id="IPR011990">
    <property type="entry name" value="TPR-like_helical_dom_sf"/>
</dbReference>